<evidence type="ECO:0000313" key="2">
    <source>
        <dbReference type="Proteomes" id="UP000230750"/>
    </source>
</evidence>
<name>A0A2G8KZZ7_STIJA</name>
<dbReference type="AlphaFoldDB" id="A0A2G8KZZ7"/>
<dbReference type="PANTHER" id="PTHR14819">
    <property type="entry name" value="GTP-BINDING"/>
    <property type="match status" value="1"/>
</dbReference>
<dbReference type="InterPro" id="IPR052986">
    <property type="entry name" value="VLIG_GTPase"/>
</dbReference>
<protein>
    <submittedName>
        <fullName evidence="1">Putative interferon-induced very large GTPase 1-like</fullName>
    </submittedName>
</protein>
<gene>
    <name evidence="1" type="ORF">BSL78_09521</name>
</gene>
<dbReference type="EMBL" id="MRZV01000280">
    <property type="protein sequence ID" value="PIK53603.1"/>
    <property type="molecule type" value="Genomic_DNA"/>
</dbReference>
<comment type="caution">
    <text evidence="1">The sequence shown here is derived from an EMBL/GenBank/DDBJ whole genome shotgun (WGS) entry which is preliminary data.</text>
</comment>
<keyword evidence="2" id="KW-1185">Reference proteome</keyword>
<dbReference type="PANTHER" id="PTHR14819:SF25">
    <property type="entry name" value="CHROMOSOME UNDETERMINED SCAFFOLD_52, WHOLE GENOME SHOTGUN SEQUENCE"/>
    <property type="match status" value="1"/>
</dbReference>
<sequence>MKHSTLVEISKGLSKQTLKFSCKIKRAFNTCHTSSKQAKQELKQAAKNTALDLKKNNPNTDWKENRTKLDNEFDELWRKKAKELEEKFSKTKISEKVIDEAIDKSLSGLLLQSEHSKTYTKKTRDLFKQLANWMSSGSRDEITAKSELNKILSVCLCELRKHKHMKPFNQNNVDTVLTEMYNTLKKHKVNSEFLVESLIKASHELAEAYKECQKEYEKANSLKACIVKKKRKHMRNDFLAFFDETIKIDAAVDRIYSELMTATQDIVLNIINVTLLSKMRTDNCYNNKERLIGKILEELLHKKKAQFYVDFIKRNETFVYSWLRETVIETMKLEDGWVITLISEELDNVLRGITTALRETEACFTGDESGTTFKKWAMKFALHSSIRAHRFGIQSVAEDFDLSDVKGFTDSLTKVVSENLTRDVQVALHPGNLNVLDETATSLLYSKMKKDVAQEILDHLGVCKEVCPFCKVTCHLQISGEHTHVATFHYPQGLASFRCWHSKELSPSPCTLLMATDCYYRMGEDTIWKKYKDYKTDYMSWYIEPIKADKPIHYWMWVLSTFNDDFARIYNAKPARIPEEWDKVTREMAIKSLRENYKHYE</sequence>
<reference evidence="1 2" key="1">
    <citation type="journal article" date="2017" name="PLoS Biol.">
        <title>The sea cucumber genome provides insights into morphological evolution and visceral regeneration.</title>
        <authorList>
            <person name="Zhang X."/>
            <person name="Sun L."/>
            <person name="Yuan J."/>
            <person name="Sun Y."/>
            <person name="Gao Y."/>
            <person name="Zhang L."/>
            <person name="Li S."/>
            <person name="Dai H."/>
            <person name="Hamel J.F."/>
            <person name="Liu C."/>
            <person name="Yu Y."/>
            <person name="Liu S."/>
            <person name="Lin W."/>
            <person name="Guo K."/>
            <person name="Jin S."/>
            <person name="Xu P."/>
            <person name="Storey K.B."/>
            <person name="Huan P."/>
            <person name="Zhang T."/>
            <person name="Zhou Y."/>
            <person name="Zhang J."/>
            <person name="Lin C."/>
            <person name="Li X."/>
            <person name="Xing L."/>
            <person name="Huo D."/>
            <person name="Sun M."/>
            <person name="Wang L."/>
            <person name="Mercier A."/>
            <person name="Li F."/>
            <person name="Yang H."/>
            <person name="Xiang J."/>
        </authorList>
    </citation>
    <scope>NUCLEOTIDE SEQUENCE [LARGE SCALE GENOMIC DNA]</scope>
    <source>
        <strain evidence="1">Shaxun</strain>
        <tissue evidence="1">Muscle</tissue>
    </source>
</reference>
<organism evidence="1 2">
    <name type="scientific">Stichopus japonicus</name>
    <name type="common">Sea cucumber</name>
    <dbReference type="NCBI Taxonomy" id="307972"/>
    <lineage>
        <taxon>Eukaryota</taxon>
        <taxon>Metazoa</taxon>
        <taxon>Echinodermata</taxon>
        <taxon>Eleutherozoa</taxon>
        <taxon>Echinozoa</taxon>
        <taxon>Holothuroidea</taxon>
        <taxon>Aspidochirotacea</taxon>
        <taxon>Aspidochirotida</taxon>
        <taxon>Stichopodidae</taxon>
        <taxon>Apostichopus</taxon>
    </lineage>
</organism>
<evidence type="ECO:0000313" key="1">
    <source>
        <dbReference type="EMBL" id="PIK53603.1"/>
    </source>
</evidence>
<dbReference type="OrthoDB" id="1597724at2759"/>
<accession>A0A2G8KZZ7</accession>
<dbReference type="Proteomes" id="UP000230750">
    <property type="component" value="Unassembled WGS sequence"/>
</dbReference>
<proteinExistence type="predicted"/>